<keyword evidence="2" id="KW-0574">Periplasm</keyword>
<evidence type="ECO:0000256" key="1">
    <source>
        <dbReference type="ARBA" id="ARBA00022729"/>
    </source>
</evidence>
<dbReference type="RefSeq" id="WP_184770028.1">
    <property type="nucleotide sequence ID" value="NZ_JACHGI010000006.1"/>
</dbReference>
<dbReference type="Proteomes" id="UP000532373">
    <property type="component" value="Unassembled WGS sequence"/>
</dbReference>
<dbReference type="CDD" id="cd13589">
    <property type="entry name" value="PBP2_polyamine_RpCGA009"/>
    <property type="match status" value="1"/>
</dbReference>
<dbReference type="InterPro" id="IPR006059">
    <property type="entry name" value="SBP"/>
</dbReference>
<gene>
    <name evidence="4" type="ORF">HNQ96_003520</name>
</gene>
<comment type="caution">
    <text evidence="4">The sequence shown here is derived from an EMBL/GenBank/DDBJ whole genome shotgun (WGS) entry which is preliminary data.</text>
</comment>
<evidence type="ECO:0000256" key="3">
    <source>
        <dbReference type="SAM" id="SignalP"/>
    </source>
</evidence>
<feature type="chain" id="PRO_5034086930" evidence="3">
    <location>
        <begin position="29"/>
        <end position="353"/>
    </location>
</feature>
<dbReference type="PANTHER" id="PTHR30222">
    <property type="entry name" value="SPERMIDINE/PUTRESCINE-BINDING PERIPLASMIC PROTEIN"/>
    <property type="match status" value="1"/>
</dbReference>
<name>A0A8E1WGU5_9HYPH</name>
<accession>A0A8E1WGU5</accession>
<sequence length="353" mass="38882">MIRNNVRNSLSACALLAAWGIAGQAAQAAEVTVAVGGGVIQEVGRETLWGPAAKTLGDTVREETINDAYASVKLQAAANAVTFDLVQTNAFQAEKGGREGLFMPLDYSVIDSKDFIEGTAQKYCISALIFSWVMAWNTDAYKDKAPQNWADFWDVEKFPGHRAMRNDAEAQLEIALLADGVPMDKVYEVLQSEGGMQRALDKIEQLRPHIAVWWNSGAQHAQLMKDKEVDMSVGWNARFEAAKKDGAKIDYTFNQGVMSMDCWAVPVGAPHAAEAMKMINEMSKPEAQAKFSVGVKYGAANKRAYETGLIPDDVSKKLPTYPDNAAHQLAQRNEWWVEHVGEAQLGFQEMMSR</sequence>
<dbReference type="SUPFAM" id="SSF53850">
    <property type="entry name" value="Periplasmic binding protein-like II"/>
    <property type="match status" value="1"/>
</dbReference>
<dbReference type="PANTHER" id="PTHR30222:SF2">
    <property type="entry name" value="ABC TRANSPORTER SUBSTRATE-BINDING PROTEIN"/>
    <property type="match status" value="1"/>
</dbReference>
<protein>
    <submittedName>
        <fullName evidence="4">Spermidine/putrescine transport system substrate-binding protein</fullName>
    </submittedName>
</protein>
<keyword evidence="1 3" id="KW-0732">Signal</keyword>
<evidence type="ECO:0000313" key="4">
    <source>
        <dbReference type="EMBL" id="MBB6467639.1"/>
    </source>
</evidence>
<evidence type="ECO:0000256" key="2">
    <source>
        <dbReference type="ARBA" id="ARBA00022764"/>
    </source>
</evidence>
<organism evidence="4 5">
    <name type="scientific">Aminobacter carboxidus</name>
    <dbReference type="NCBI Taxonomy" id="376165"/>
    <lineage>
        <taxon>Bacteria</taxon>
        <taxon>Pseudomonadati</taxon>
        <taxon>Pseudomonadota</taxon>
        <taxon>Alphaproteobacteria</taxon>
        <taxon>Hyphomicrobiales</taxon>
        <taxon>Phyllobacteriaceae</taxon>
        <taxon>Aminobacter</taxon>
    </lineage>
</organism>
<reference evidence="4 5" key="1">
    <citation type="submission" date="2020-08" db="EMBL/GenBank/DDBJ databases">
        <title>Genomic Encyclopedia of Type Strains, Phase IV (KMG-IV): sequencing the most valuable type-strain genomes for metagenomic binning, comparative biology and taxonomic classification.</title>
        <authorList>
            <person name="Goeker M."/>
        </authorList>
    </citation>
    <scope>NUCLEOTIDE SEQUENCE [LARGE SCALE GENOMIC DNA]</scope>
    <source>
        <strain evidence="4 5">DSM 17454</strain>
    </source>
</reference>
<dbReference type="Pfam" id="PF13416">
    <property type="entry name" value="SBP_bac_8"/>
    <property type="match status" value="1"/>
</dbReference>
<dbReference type="EMBL" id="JACHGI010000006">
    <property type="protein sequence ID" value="MBB6467639.1"/>
    <property type="molecule type" value="Genomic_DNA"/>
</dbReference>
<proteinExistence type="predicted"/>
<dbReference type="Gene3D" id="3.40.190.10">
    <property type="entry name" value="Periplasmic binding protein-like II"/>
    <property type="match status" value="2"/>
</dbReference>
<evidence type="ECO:0000313" key="5">
    <source>
        <dbReference type="Proteomes" id="UP000532373"/>
    </source>
</evidence>
<dbReference type="AlphaFoldDB" id="A0A8E1WGU5"/>
<feature type="signal peptide" evidence="3">
    <location>
        <begin position="1"/>
        <end position="28"/>
    </location>
</feature>